<organism evidence="3">
    <name type="scientific">viral metagenome</name>
    <dbReference type="NCBI Taxonomy" id="1070528"/>
    <lineage>
        <taxon>unclassified sequences</taxon>
        <taxon>metagenomes</taxon>
        <taxon>organismal metagenomes</taxon>
    </lineage>
</organism>
<evidence type="ECO:0000313" key="3">
    <source>
        <dbReference type="EMBL" id="QJA94492.1"/>
    </source>
</evidence>
<evidence type="ECO:0000256" key="2">
    <source>
        <dbReference type="SAM" id="MobiDB-lite"/>
    </source>
</evidence>
<name>A0A6M3LLH5_9ZZZZ</name>
<keyword evidence="1" id="KW-0175">Coiled coil</keyword>
<feature type="compositionally biased region" description="Polar residues" evidence="2">
    <location>
        <begin position="239"/>
        <end position="249"/>
    </location>
</feature>
<accession>A0A6M3LLH5</accession>
<dbReference type="AlphaFoldDB" id="A0A6M3LLH5"/>
<gene>
    <name evidence="3" type="ORF">MM415B03843_0007</name>
</gene>
<dbReference type="EMBL" id="MT143236">
    <property type="protein sequence ID" value="QJA94492.1"/>
    <property type="molecule type" value="Genomic_DNA"/>
</dbReference>
<evidence type="ECO:0000256" key="1">
    <source>
        <dbReference type="SAM" id="Coils"/>
    </source>
</evidence>
<reference evidence="3" key="1">
    <citation type="submission" date="2020-03" db="EMBL/GenBank/DDBJ databases">
        <title>The deep terrestrial virosphere.</title>
        <authorList>
            <person name="Holmfeldt K."/>
            <person name="Nilsson E."/>
            <person name="Simone D."/>
            <person name="Lopez-Fernandez M."/>
            <person name="Wu X."/>
            <person name="de Brujin I."/>
            <person name="Lundin D."/>
            <person name="Andersson A."/>
            <person name="Bertilsson S."/>
            <person name="Dopson M."/>
        </authorList>
    </citation>
    <scope>NUCLEOTIDE SEQUENCE</scope>
    <source>
        <strain evidence="3">MM415B03843</strain>
    </source>
</reference>
<sequence length="269" mass="30253">MPTETAPLPGQGETPATAANQALADTVTGSSAPFFEDVLPDGSKRTFASKDELAKEWKNSYLRQSDYTKKTQEIASTRKQIEDERKKFADEQKAFLDNRKRYDEWDRLLKSRPDIYQQLERAATSPADPSVAYDRAKEYADGTTGKLQERLEALEKRLEEENTKKELESEMSALKEKYPDFDEPEVMARLEYLSDGKTGPLLELLHWAVKGQKSPAQIEQKITESLKKKSQAGMVSTKGAGTTTSNKAYRNTDEAREAAMRELGVTPDS</sequence>
<feature type="coiled-coil region" evidence="1">
    <location>
        <begin position="67"/>
        <end position="94"/>
    </location>
</feature>
<feature type="coiled-coil region" evidence="1">
    <location>
        <begin position="144"/>
        <end position="177"/>
    </location>
</feature>
<protein>
    <submittedName>
        <fullName evidence="3">Uncharacterized protein</fullName>
    </submittedName>
</protein>
<feature type="region of interest" description="Disordered" evidence="2">
    <location>
        <begin position="225"/>
        <end position="255"/>
    </location>
</feature>
<proteinExistence type="predicted"/>